<protein>
    <submittedName>
        <fullName evidence="2">Uncharacterized protein</fullName>
    </submittedName>
</protein>
<comment type="caution">
    <text evidence="2">The sequence shown here is derived from an EMBL/GenBank/DDBJ whole genome shotgun (WGS) entry which is preliminary data.</text>
</comment>
<dbReference type="EMBL" id="LDOT01000023">
    <property type="protein sequence ID" value="KLV04197.1"/>
    <property type="molecule type" value="Genomic_DNA"/>
</dbReference>
<feature type="region of interest" description="Disordered" evidence="1">
    <location>
        <begin position="214"/>
        <end position="233"/>
    </location>
</feature>
<dbReference type="SUPFAM" id="SSF57997">
    <property type="entry name" value="Tropomyosin"/>
    <property type="match status" value="1"/>
</dbReference>
<reference evidence="2 3" key="1">
    <citation type="submission" date="2015-05" db="EMBL/GenBank/DDBJ databases">
        <title>Photobacterium galathea sp. nov.</title>
        <authorList>
            <person name="Machado H."/>
            <person name="Gram L."/>
        </authorList>
    </citation>
    <scope>NUCLEOTIDE SEQUENCE [LARGE SCALE GENOMIC DNA]</scope>
    <source>
        <strain evidence="2 3">CGMCC 1.12159</strain>
    </source>
</reference>
<dbReference type="PATRIC" id="fig|1195763.3.peg.3509"/>
<dbReference type="OrthoDB" id="5817445at2"/>
<dbReference type="AlphaFoldDB" id="A0A0J1JPP1"/>
<evidence type="ECO:0000313" key="3">
    <source>
        <dbReference type="Proteomes" id="UP000036097"/>
    </source>
</evidence>
<evidence type="ECO:0000256" key="1">
    <source>
        <dbReference type="SAM" id="MobiDB-lite"/>
    </source>
</evidence>
<sequence>MMEYDFKTHPFVKLTEAVQPEEMAKNMQTVLLAGKAFESIAVSNAKYVLDNSYQQTVRILEELDQQWFDGTPVESLRFPFDLMDQVTRNAASQWGRMSSDPSATNEELNQFKQTVQELEQTVGSLEQAIAMAEIQQQDAEETADKAHKAKLTAQRNSRKLKVEIEEHQAAFEAQKSQLQELEAYSQLQAEELETLQNSHDMLKAQLEQVQTEFDEFKHQAQQNSSAPSGEASA</sequence>
<evidence type="ECO:0000313" key="2">
    <source>
        <dbReference type="EMBL" id="KLV04197.1"/>
    </source>
</evidence>
<proteinExistence type="predicted"/>
<organism evidence="2 3">
    <name type="scientific">Photobacterium aquae</name>
    <dbReference type="NCBI Taxonomy" id="1195763"/>
    <lineage>
        <taxon>Bacteria</taxon>
        <taxon>Pseudomonadati</taxon>
        <taxon>Pseudomonadota</taxon>
        <taxon>Gammaproteobacteria</taxon>
        <taxon>Vibrionales</taxon>
        <taxon>Vibrionaceae</taxon>
        <taxon>Photobacterium</taxon>
    </lineage>
</organism>
<gene>
    <name evidence="2" type="ORF">ABT56_16465</name>
</gene>
<keyword evidence="3" id="KW-1185">Reference proteome</keyword>
<name>A0A0J1JPP1_9GAMM</name>
<accession>A0A0J1JPP1</accession>
<dbReference type="Proteomes" id="UP000036097">
    <property type="component" value="Unassembled WGS sequence"/>
</dbReference>
<dbReference type="RefSeq" id="WP_047879969.1">
    <property type="nucleotide sequence ID" value="NZ_LDOT01000023.1"/>
</dbReference>
<dbReference type="Gene3D" id="1.10.287.1490">
    <property type="match status" value="1"/>
</dbReference>
<dbReference type="STRING" id="1195763.ABT56_16465"/>